<evidence type="ECO:0000313" key="1">
    <source>
        <dbReference type="EMBL" id="KAH7841017.1"/>
    </source>
</evidence>
<comment type="caution">
    <text evidence="1">The sequence shown here is derived from an EMBL/GenBank/DDBJ whole genome shotgun (WGS) entry which is preliminary data.</text>
</comment>
<name>A0ACB7XJR6_9ERIC</name>
<evidence type="ECO:0000313" key="2">
    <source>
        <dbReference type="Proteomes" id="UP000828048"/>
    </source>
</evidence>
<protein>
    <submittedName>
        <fullName evidence="1">Uncharacterized protein</fullName>
    </submittedName>
</protein>
<reference evidence="1 2" key="1">
    <citation type="journal article" date="2021" name="Hortic Res">
        <title>High-quality reference genome and annotation aids understanding of berry development for evergreen blueberry (Vaccinium darrowii).</title>
        <authorList>
            <person name="Yu J."/>
            <person name="Hulse-Kemp A.M."/>
            <person name="Babiker E."/>
            <person name="Staton M."/>
        </authorList>
    </citation>
    <scope>NUCLEOTIDE SEQUENCE [LARGE SCALE GENOMIC DNA]</scope>
    <source>
        <strain evidence="2">cv. NJ 8807/NJ 8810</strain>
        <tissue evidence="1">Young leaf</tissue>
    </source>
</reference>
<gene>
    <name evidence="1" type="ORF">Vadar_024547</name>
</gene>
<proteinExistence type="predicted"/>
<keyword evidence="2" id="KW-1185">Reference proteome</keyword>
<organism evidence="1 2">
    <name type="scientific">Vaccinium darrowii</name>
    <dbReference type="NCBI Taxonomy" id="229202"/>
    <lineage>
        <taxon>Eukaryota</taxon>
        <taxon>Viridiplantae</taxon>
        <taxon>Streptophyta</taxon>
        <taxon>Embryophyta</taxon>
        <taxon>Tracheophyta</taxon>
        <taxon>Spermatophyta</taxon>
        <taxon>Magnoliopsida</taxon>
        <taxon>eudicotyledons</taxon>
        <taxon>Gunneridae</taxon>
        <taxon>Pentapetalae</taxon>
        <taxon>asterids</taxon>
        <taxon>Ericales</taxon>
        <taxon>Ericaceae</taxon>
        <taxon>Vaccinioideae</taxon>
        <taxon>Vaccinieae</taxon>
        <taxon>Vaccinium</taxon>
    </lineage>
</organism>
<sequence>MACQESLRFQNEYEQKEGFKYQTGGRYHVGGSSGAGGGRVELGPPRGFERCSSSLRETGTSRTVRTTNKWANLSSPTARLAEMEVDLERSKGNKQAKLLSKLLKTAKKKLGRAVSQFVIYTRLPINTVNSPWLEPMLDVALEVGKGTKLPSSYEVSEVYMPLKIEGIQKWIESYFLNPIFQYGGHLSTHSEVMDRGRNVIMKLLPDVVEQVAAINQNPVDLSRNSSSGARGLSPSGSGSDIGGSGGQNEIRKHADGNRTSHTTYHDEDDDIRGSTQRHSVSGDDVGSLRTNRRSRPLGDFYSDHNLRDRFGQLGVGKDQCQPHNWHRQPPPYPKYPPPKQQPF</sequence>
<dbReference type="Proteomes" id="UP000828048">
    <property type="component" value="Chromosome 10"/>
</dbReference>
<dbReference type="EMBL" id="CM037160">
    <property type="protein sequence ID" value="KAH7841017.1"/>
    <property type="molecule type" value="Genomic_DNA"/>
</dbReference>
<accession>A0ACB7XJR6</accession>